<dbReference type="PIRSF" id="PIRSF007510">
    <property type="entry name" value="UCP007510"/>
    <property type="match status" value="1"/>
</dbReference>
<dbReference type="HAMAP" id="MF_00800">
    <property type="entry name" value="UPF0340"/>
    <property type="match status" value="1"/>
</dbReference>
<dbReference type="Gene3D" id="3.40.50.10360">
    <property type="entry name" value="Hypothetical protein TT1679"/>
    <property type="match status" value="1"/>
</dbReference>
<dbReference type="EMBL" id="JRNT01000016">
    <property type="protein sequence ID" value="KGF47211.1"/>
    <property type="molecule type" value="Genomic_DNA"/>
</dbReference>
<accession>A0A096AKQ4</accession>
<gene>
    <name evidence="2" type="ORF">HMPREF0872_05920</name>
</gene>
<dbReference type="Pfam" id="PF04260">
    <property type="entry name" value="DUF436"/>
    <property type="match status" value="1"/>
</dbReference>
<evidence type="ECO:0000313" key="3">
    <source>
        <dbReference type="Proteomes" id="UP000029628"/>
    </source>
</evidence>
<dbReference type="InterPro" id="IPR006340">
    <property type="entry name" value="DUF436"/>
</dbReference>
<dbReference type="NCBIfam" id="TIGR01440">
    <property type="entry name" value="TIGR01440 family protein"/>
    <property type="match status" value="1"/>
</dbReference>
<comment type="caution">
    <text evidence="2">The sequence shown here is derived from an EMBL/GenBank/DDBJ whole genome shotgun (WGS) entry which is preliminary data.</text>
</comment>
<comment type="similarity">
    <text evidence="1">Belongs to the UPF0340 family.</text>
</comment>
<organism evidence="2 3">
    <name type="scientific">Veillonella montpellierensis DNF00314</name>
    <dbReference type="NCBI Taxonomy" id="1401067"/>
    <lineage>
        <taxon>Bacteria</taxon>
        <taxon>Bacillati</taxon>
        <taxon>Bacillota</taxon>
        <taxon>Negativicutes</taxon>
        <taxon>Veillonellales</taxon>
        <taxon>Veillonellaceae</taxon>
        <taxon>Veillonella</taxon>
    </lineage>
</organism>
<proteinExistence type="inferred from homology"/>
<reference evidence="2 3" key="1">
    <citation type="submission" date="2014-07" db="EMBL/GenBank/DDBJ databases">
        <authorList>
            <person name="McCorrison J."/>
            <person name="Sanka R."/>
            <person name="Torralba M."/>
            <person name="Gillis M."/>
            <person name="Haft D.H."/>
            <person name="Methe B."/>
            <person name="Sutton G."/>
            <person name="Nelson K.E."/>
        </authorList>
    </citation>
    <scope>NUCLEOTIDE SEQUENCE [LARGE SCALE GENOMIC DNA]</scope>
    <source>
        <strain evidence="2 3">DNF00314</strain>
    </source>
</reference>
<sequence length="177" mass="19046">MTGTTKQAVRELIEVAKLREGSRLVIGCSTSEIAGYHIGKASNLHVAEAVYTGLYDVTQKQGIQLAIQCCEHLNRALVIEKQTVTTEEIVNVIPQPKAGGSLATVAYERFKDPCVVEFVRADAGIDMGDTLIGMHLTHVAVPVRLSVTTIGYAHVTAARTRPKSIGGSRAIYNEELG</sequence>
<keyword evidence="3" id="KW-1185">Reference proteome</keyword>
<dbReference type="SUPFAM" id="SSF110710">
    <property type="entry name" value="TTHA0583/YokD-like"/>
    <property type="match status" value="1"/>
</dbReference>
<evidence type="ECO:0000313" key="2">
    <source>
        <dbReference type="EMBL" id="KGF47211.1"/>
    </source>
</evidence>
<name>A0A096AKQ4_9FIRM</name>
<dbReference type="AlphaFoldDB" id="A0A096AKQ4"/>
<protein>
    <recommendedName>
        <fullName evidence="1">UPF0340 protein HMPREF0872_05920</fullName>
    </recommendedName>
</protein>
<dbReference type="eggNOG" id="COG4475">
    <property type="taxonomic scope" value="Bacteria"/>
</dbReference>
<dbReference type="Proteomes" id="UP000029628">
    <property type="component" value="Unassembled WGS sequence"/>
</dbReference>
<evidence type="ECO:0000256" key="1">
    <source>
        <dbReference type="HAMAP-Rule" id="MF_00800"/>
    </source>
</evidence>
<dbReference type="InterPro" id="IPR028345">
    <property type="entry name" value="Antibiotic_NAT-like"/>
</dbReference>